<dbReference type="AlphaFoldDB" id="A0A2S4L2R2"/>
<proteinExistence type="inferred from homology"/>
<evidence type="ECO:0000313" key="2">
    <source>
        <dbReference type="EMBL" id="POR36724.1"/>
    </source>
</evidence>
<dbReference type="InterPro" id="IPR002347">
    <property type="entry name" value="SDR_fam"/>
</dbReference>
<dbReference type="SUPFAM" id="SSF51735">
    <property type="entry name" value="NAD(P)-binding Rossmann-fold domains"/>
    <property type="match status" value="1"/>
</dbReference>
<dbReference type="GO" id="GO:0019748">
    <property type="term" value="P:secondary metabolic process"/>
    <property type="evidence" value="ECO:0007669"/>
    <property type="project" value="TreeGrafter"/>
</dbReference>
<dbReference type="STRING" id="94208.A0A2S4L2R2"/>
<dbReference type="Gene3D" id="3.40.50.720">
    <property type="entry name" value="NAD(P)-binding Rossmann-like Domain"/>
    <property type="match status" value="1"/>
</dbReference>
<dbReference type="GO" id="GO:0016491">
    <property type="term" value="F:oxidoreductase activity"/>
    <property type="evidence" value="ECO:0007669"/>
    <property type="project" value="TreeGrafter"/>
</dbReference>
<dbReference type="EMBL" id="PKSG01000304">
    <property type="protein sequence ID" value="POR36724.1"/>
    <property type="molecule type" value="Genomic_DNA"/>
</dbReference>
<dbReference type="InterPro" id="IPR036291">
    <property type="entry name" value="NAD(P)-bd_dom_sf"/>
</dbReference>
<dbReference type="OrthoDB" id="1933717at2759"/>
<comment type="caution">
    <text evidence="2">The sequence shown here is derived from an EMBL/GenBank/DDBJ whole genome shotgun (WGS) entry which is preliminary data.</text>
</comment>
<name>A0A2S4L2R2_9HYPO</name>
<protein>
    <recommendedName>
        <fullName evidence="4">Short-chain dehydrogenase/reductase tropE</fullName>
    </recommendedName>
</protein>
<gene>
    <name evidence="2" type="ORF">TPAR_03075</name>
</gene>
<comment type="similarity">
    <text evidence="1">Belongs to the short-chain dehydrogenases/reductases (SDR) family.</text>
</comment>
<dbReference type="PANTHER" id="PTHR43544">
    <property type="entry name" value="SHORT-CHAIN DEHYDROGENASE/REDUCTASE"/>
    <property type="match status" value="1"/>
</dbReference>
<dbReference type="PRINTS" id="PR00081">
    <property type="entry name" value="GDHRDH"/>
</dbReference>
<sequence length="278" mass="29618">MASKETVFITGANTGIGFETVKALLQSPKAYHIFLGSRTPSKGEEAIAELRKIAPQSASTLELVQVDVTDDDSINKAAELVKSKFDKLDVLINNAAYDSSGTNTSLGASFDSRFDRDVANFRTVLNKAYDVNVSGAQVTTAVFTPLLLAAPSPRLVFLTSGMSTLAGNAKTFLPPWAPNPAGGWPKTDLVATQGYKACKAALNMIFLTWHWILKEDGVKTFCVSPGFLATNLGGRPELLKRAGAGDPAIGGELIRKVVEGERDADVGKVITSDGIQPW</sequence>
<organism evidence="2 3">
    <name type="scientific">Tolypocladium paradoxum</name>
    <dbReference type="NCBI Taxonomy" id="94208"/>
    <lineage>
        <taxon>Eukaryota</taxon>
        <taxon>Fungi</taxon>
        <taxon>Dikarya</taxon>
        <taxon>Ascomycota</taxon>
        <taxon>Pezizomycotina</taxon>
        <taxon>Sordariomycetes</taxon>
        <taxon>Hypocreomycetidae</taxon>
        <taxon>Hypocreales</taxon>
        <taxon>Ophiocordycipitaceae</taxon>
        <taxon>Tolypocladium</taxon>
    </lineage>
</organism>
<evidence type="ECO:0000313" key="3">
    <source>
        <dbReference type="Proteomes" id="UP000237481"/>
    </source>
</evidence>
<dbReference type="GO" id="GO:0005737">
    <property type="term" value="C:cytoplasm"/>
    <property type="evidence" value="ECO:0007669"/>
    <property type="project" value="TreeGrafter"/>
</dbReference>
<reference evidence="2 3" key="1">
    <citation type="submission" date="2018-01" db="EMBL/GenBank/DDBJ databases">
        <title>Harnessing the power of phylogenomics to disentangle the directionality and signatures of interkingdom host jumping in the parasitic fungal genus Tolypocladium.</title>
        <authorList>
            <person name="Quandt C.A."/>
            <person name="Patterson W."/>
            <person name="Spatafora J.W."/>
        </authorList>
    </citation>
    <scope>NUCLEOTIDE SEQUENCE [LARGE SCALE GENOMIC DNA]</scope>
    <source>
        <strain evidence="2 3">NRBC 100945</strain>
    </source>
</reference>
<evidence type="ECO:0008006" key="4">
    <source>
        <dbReference type="Google" id="ProtNLM"/>
    </source>
</evidence>
<dbReference type="Proteomes" id="UP000237481">
    <property type="component" value="Unassembled WGS sequence"/>
</dbReference>
<dbReference type="PANTHER" id="PTHR43544:SF32">
    <property type="entry name" value="CHAIN DEHYDROGENASE, PUTATIVE (AFU_ORTHOLOGUE AFUA_5G01530)-RELATED"/>
    <property type="match status" value="1"/>
</dbReference>
<keyword evidence="3" id="KW-1185">Reference proteome</keyword>
<dbReference type="InterPro" id="IPR051468">
    <property type="entry name" value="Fungal_SecMetab_SDRs"/>
</dbReference>
<accession>A0A2S4L2R2</accession>
<dbReference type="Pfam" id="PF00106">
    <property type="entry name" value="adh_short"/>
    <property type="match status" value="1"/>
</dbReference>
<evidence type="ECO:0000256" key="1">
    <source>
        <dbReference type="ARBA" id="ARBA00006484"/>
    </source>
</evidence>